<sequence length="1465" mass="166314">METYHLYTLSLLAEIIDDVEKAKDLYEALPTLSKDVLEGLISDELLRGVKKGDKTISMVYPTSETDDQGLGWAQWPLLVRGVENAMKKNGTPANGTTVDISNQTIGSDRSHIKFRAYKGFTMAHIDLVKEEEKWVQQISHSVFAAAGQKGEGGHQDSWNQTYTVESKKELSDLKAKIDDLQKEIKDKEATIKGILDGQQAKLQIQRELDAENESYEEQLRGRFKEASEEASRNAKSLHETENTLKNMRELWGNQADRQQQQINISKVSLEAFRVAEIDYKEAIAKRDISIEKAKLDLDRMKRLEREKEAKIFDQQQELAVLEKKQQEEKEALMSTNKNLKAEVVGIQAKTDTLKEQVDFLQRKNTEWQKEAEEQKSKIHKNDLIIIEYDTKLKVQEQKIGELERQLHEKQTEINDADKERKLTMKNMEDKKQKEKDLAEDLYKKGEEAQALQRKLNETEKQRQVCHKQVGDLEEKHSAVLKEIGEKRKEIDKMTSQSEVNIKGYQEQLSNKDKEINNFLKQVTELEGKMKQLEAELLNSGEANSKRFNKLQTEFINVDKERLKLLADQEELVKENNILQNSVKTAKKEAEDREKDHVEIEQKLKAQLSSVLNEIKSPKDINSGMEHVLDISTAVNEVLRYLKKSSNETKELREKLAKAEERCLMDGREIEDKDSKFSKDLEDVNKKVSELEEQLNNAQSQCQIEVSEKIKFEQELGTTKQALAEKRDLEDQISQRQAEEVKLKEQNESLKNKINRLEGEVTTLKKEYGQVQSSGCQLQKKLNEVEKDREKEKDKAASKDVQIADKDRVVQELQNKLHETRKKLQDEVAKSQAEAKSYSEQLKMGEDEQEVLEKQITSLTAEVHRLTKELTEARAQASQRQTSEKTPRRPLNLQTRGISQSTNVERATDSKATSQGSRSHMKTPSSCDTAIRFSPGKQGQSQSHSPQSPPDSLISTTNSCITVSSGSNSSMDSLSSFIPQNSSDPVGDSSSHDSGIPSPITPCPAKQHTRQSQLDLRGLRMNPGVKGLIDSANAQNCADSTVKRRNTTMPSRTLANGHRSISGPTKRATKPSSKPIRYASPLVGERASQSRDSHSQLTSVEVSGTLTRHSPDIRLSTQPGVGTCLGQSNPGQNPFKEQSGPWLWNDNHSRVEDLIQSMYEKVNKMGEKVNNMDEKVISLSRLATKDTNKRVASESSVSDKFRDSSSKRLSAKNTNIRKSPEPSDSDSDDAPVRKRLRPRNNVSSGTKQPTMKSVIKVDKPKRKQTRWGNIYDVRTGNKTETDTTETDTTEAEATEADTTDEESPRPKALEPKKKEEGLEIRLDNQRWPITRIDNPTGIVPKVIVTDAEGEFRAPTLKEVLCLGTKQTCEDNTLCLRRWYSTHKKSFPDSLAFVSIEAISGKRFKVGFERTEKGTKHYKDGFEARKLYSWGYRAAHLMGEEYITRFLKSQAKYIETAKDKLHSKTKK</sequence>
<feature type="compositionally biased region" description="Low complexity" evidence="2">
    <location>
        <begin position="963"/>
        <end position="975"/>
    </location>
</feature>
<feature type="compositionally biased region" description="Basic and acidic residues" evidence="2">
    <location>
        <begin position="1301"/>
        <end position="1313"/>
    </location>
</feature>
<dbReference type="PANTHER" id="PTHR45615">
    <property type="entry name" value="MYOSIN HEAVY CHAIN, NON-MUSCLE"/>
    <property type="match status" value="1"/>
</dbReference>
<dbReference type="GO" id="GO:0000146">
    <property type="term" value="F:microfilament motor activity"/>
    <property type="evidence" value="ECO:0007669"/>
    <property type="project" value="TreeGrafter"/>
</dbReference>
<dbReference type="EMBL" id="MQTW01000109">
    <property type="protein sequence ID" value="RYC85316.1"/>
    <property type="molecule type" value="Genomic_DNA"/>
</dbReference>
<dbReference type="GO" id="GO:0016460">
    <property type="term" value="C:myosin II complex"/>
    <property type="evidence" value="ECO:0007669"/>
    <property type="project" value="TreeGrafter"/>
</dbReference>
<protein>
    <submittedName>
        <fullName evidence="3">Uncharacterized protein</fullName>
    </submittedName>
</protein>
<feature type="region of interest" description="Disordered" evidence="2">
    <location>
        <begin position="871"/>
        <end position="1011"/>
    </location>
</feature>
<dbReference type="PANTHER" id="PTHR45615:SF40">
    <property type="entry name" value="MYOSIN HEAVY CHAIN, NON-MUSCLE"/>
    <property type="match status" value="1"/>
</dbReference>
<keyword evidence="1" id="KW-0175">Coiled coil</keyword>
<feature type="coiled-coil region" evidence="1">
    <location>
        <begin position="290"/>
        <end position="475"/>
    </location>
</feature>
<evidence type="ECO:0000313" key="4">
    <source>
        <dbReference type="Proteomes" id="UP000290540"/>
    </source>
</evidence>
<feature type="compositionally biased region" description="Polar residues" evidence="2">
    <location>
        <begin position="1239"/>
        <end position="1250"/>
    </location>
</feature>
<evidence type="ECO:0000313" key="3">
    <source>
        <dbReference type="EMBL" id="RYC85316.1"/>
    </source>
</evidence>
<feature type="compositionally biased region" description="Acidic residues" evidence="2">
    <location>
        <begin position="1281"/>
        <end position="1300"/>
    </location>
</feature>
<gene>
    <name evidence="3" type="ORF">BFJ63_vAg11842</name>
</gene>
<dbReference type="GO" id="GO:0032982">
    <property type="term" value="C:myosin filament"/>
    <property type="evidence" value="ECO:0007669"/>
    <property type="project" value="TreeGrafter"/>
</dbReference>
<feature type="compositionally biased region" description="Basic and acidic residues" evidence="2">
    <location>
        <begin position="1184"/>
        <end position="1205"/>
    </location>
</feature>
<feature type="coiled-coil region" evidence="1">
    <location>
        <begin position="568"/>
        <end position="602"/>
    </location>
</feature>
<feature type="region of interest" description="Disordered" evidence="2">
    <location>
        <begin position="1184"/>
        <end position="1313"/>
    </location>
</feature>
<reference evidence="3 4" key="1">
    <citation type="submission" date="2016-12" db="EMBL/GenBank/DDBJ databases">
        <title>Draft genome sequence of Fusarium oxysporum causing rot on Narcissus.</title>
        <authorList>
            <person name="Armitage A.D."/>
            <person name="Taylor A."/>
            <person name="Clarkson J.P."/>
            <person name="Harrison R.J."/>
            <person name="Jackson A.C."/>
        </authorList>
    </citation>
    <scope>NUCLEOTIDE SEQUENCE [LARGE SCALE GENOMIC DNA]</scope>
    <source>
        <strain evidence="3 4">N139</strain>
    </source>
</reference>
<comment type="caution">
    <text evidence="3">The sequence shown here is derived from an EMBL/GenBank/DDBJ whole genome shotgun (WGS) entry which is preliminary data.</text>
</comment>
<feature type="compositionally biased region" description="Polar residues" evidence="2">
    <location>
        <begin position="976"/>
        <end position="992"/>
    </location>
</feature>
<feature type="region of interest" description="Disordered" evidence="2">
    <location>
        <begin position="1035"/>
        <end position="1139"/>
    </location>
</feature>
<evidence type="ECO:0000256" key="2">
    <source>
        <dbReference type="SAM" id="MobiDB-lite"/>
    </source>
</evidence>
<feature type="compositionally biased region" description="Polar residues" evidence="2">
    <location>
        <begin position="952"/>
        <end position="962"/>
    </location>
</feature>
<proteinExistence type="predicted"/>
<feature type="compositionally biased region" description="Polar residues" evidence="2">
    <location>
        <begin position="891"/>
        <end position="927"/>
    </location>
</feature>
<feature type="region of interest" description="Disordered" evidence="2">
    <location>
        <begin position="820"/>
        <end position="848"/>
    </location>
</feature>
<feature type="coiled-coil region" evidence="1">
    <location>
        <begin position="163"/>
        <end position="197"/>
    </location>
</feature>
<dbReference type="Proteomes" id="UP000290540">
    <property type="component" value="Unassembled WGS sequence"/>
</dbReference>
<organism evidence="3 4">
    <name type="scientific">Fusarium oxysporum f. sp. narcissi</name>
    <dbReference type="NCBI Taxonomy" id="451672"/>
    <lineage>
        <taxon>Eukaryota</taxon>
        <taxon>Fungi</taxon>
        <taxon>Dikarya</taxon>
        <taxon>Ascomycota</taxon>
        <taxon>Pezizomycotina</taxon>
        <taxon>Sordariomycetes</taxon>
        <taxon>Hypocreomycetidae</taxon>
        <taxon>Hypocreales</taxon>
        <taxon>Nectriaceae</taxon>
        <taxon>Fusarium</taxon>
        <taxon>Fusarium oxysporum species complex</taxon>
    </lineage>
</organism>
<name>A0A4V1RZJ4_FUSOX</name>
<feature type="compositionally biased region" description="Polar residues" evidence="2">
    <location>
        <begin position="1094"/>
        <end position="1107"/>
    </location>
</feature>
<accession>A0A4V1RZJ4</accession>
<feature type="compositionally biased region" description="Low complexity" evidence="2">
    <location>
        <begin position="933"/>
        <end position="951"/>
    </location>
</feature>
<feature type="coiled-coil region" evidence="1">
    <location>
        <begin position="501"/>
        <end position="542"/>
    </location>
</feature>
<dbReference type="GO" id="GO:0005737">
    <property type="term" value="C:cytoplasm"/>
    <property type="evidence" value="ECO:0007669"/>
    <property type="project" value="TreeGrafter"/>
</dbReference>
<evidence type="ECO:0000256" key="1">
    <source>
        <dbReference type="SAM" id="Coils"/>
    </source>
</evidence>
<dbReference type="GO" id="GO:0051015">
    <property type="term" value="F:actin filament binding"/>
    <property type="evidence" value="ECO:0007669"/>
    <property type="project" value="TreeGrafter"/>
</dbReference>
<feature type="compositionally biased region" description="Polar residues" evidence="2">
    <location>
        <begin position="1114"/>
        <end position="1135"/>
    </location>
</feature>